<feature type="domain" description="Non-reducing end beta-L-arabinofuranosidase-like GH127 middle" evidence="2">
    <location>
        <begin position="101"/>
        <end position="173"/>
    </location>
</feature>
<reference evidence="3" key="1">
    <citation type="submission" date="2022-11" db="EMBL/GenBank/DDBJ databases">
        <authorList>
            <person name="Scott C."/>
            <person name="Bruce N."/>
        </authorList>
    </citation>
    <scope>NUCLEOTIDE SEQUENCE</scope>
</reference>
<dbReference type="EMBL" id="CALLCH030000010">
    <property type="protein sequence ID" value="CAI4214170.1"/>
    <property type="molecule type" value="Genomic_DNA"/>
</dbReference>
<dbReference type="PANTHER" id="PTHR31151:SF0">
    <property type="entry name" value="PROLINE-TRNA LIGASE (DUF1680)"/>
    <property type="match status" value="1"/>
</dbReference>
<dbReference type="Pfam" id="PF07944">
    <property type="entry name" value="Beta-AFase-like_GH127_cat"/>
    <property type="match status" value="1"/>
</dbReference>
<dbReference type="AlphaFoldDB" id="A0A9P1H245"/>
<proteinExistence type="predicted"/>
<gene>
    <name evidence="3" type="ORF">PPNO1_LOCUS3903</name>
</gene>
<evidence type="ECO:0000259" key="1">
    <source>
        <dbReference type="Pfam" id="PF07944"/>
    </source>
</evidence>
<dbReference type="Pfam" id="PF20736">
    <property type="entry name" value="Glyco_hydro127M"/>
    <property type="match status" value="1"/>
</dbReference>
<dbReference type="Proteomes" id="UP000838763">
    <property type="component" value="Unassembled WGS sequence"/>
</dbReference>
<sequence>MTVQDHTYAIGGNSRSEHFGAPDAIAAHLAGDTCEACNTYNMLKLTRELWALEPDEAAYFDFYESALLNHLLGAQDPHSAHGHITYFTPLSPGGATGDGIPAGESSRLTVAVTAGGEAAPEFALRVRIPSWAAGASISVNEEEEVVSPPAGSYAELSARAWADGDVIDISLPMALRTVAANDDPQVAAAAYGPVVLCGNYGEGTLAGVPELDVESITRQEGGLKFRGKSGDQVVDLVPFYEAHGFNYNVYWKI</sequence>
<evidence type="ECO:0000313" key="4">
    <source>
        <dbReference type="Proteomes" id="UP000838763"/>
    </source>
</evidence>
<dbReference type="OrthoDB" id="5358475at2759"/>
<name>A0A9P1H245_9PEZI</name>
<comment type="caution">
    <text evidence="3">The sequence shown here is derived from an EMBL/GenBank/DDBJ whole genome shotgun (WGS) entry which is preliminary data.</text>
</comment>
<evidence type="ECO:0000313" key="3">
    <source>
        <dbReference type="EMBL" id="CAI4214170.1"/>
    </source>
</evidence>
<keyword evidence="4" id="KW-1185">Reference proteome</keyword>
<evidence type="ECO:0000259" key="2">
    <source>
        <dbReference type="Pfam" id="PF20736"/>
    </source>
</evidence>
<dbReference type="InterPro" id="IPR012878">
    <property type="entry name" value="Beta-AFase-like_GH127_cat"/>
</dbReference>
<protein>
    <submittedName>
        <fullName evidence="3">Uncharacterized protein</fullName>
    </submittedName>
</protein>
<organism evidence="3 4">
    <name type="scientific">Parascedosporium putredinis</name>
    <dbReference type="NCBI Taxonomy" id="1442378"/>
    <lineage>
        <taxon>Eukaryota</taxon>
        <taxon>Fungi</taxon>
        <taxon>Dikarya</taxon>
        <taxon>Ascomycota</taxon>
        <taxon>Pezizomycotina</taxon>
        <taxon>Sordariomycetes</taxon>
        <taxon>Hypocreomycetidae</taxon>
        <taxon>Microascales</taxon>
        <taxon>Microascaceae</taxon>
        <taxon>Parascedosporium</taxon>
    </lineage>
</organism>
<dbReference type="InterPro" id="IPR049046">
    <property type="entry name" value="Beta-AFase-like_GH127_middle"/>
</dbReference>
<accession>A0A9P1H245</accession>
<feature type="domain" description="Non-reducing end beta-L-arabinofuranosidase-like GH127 catalytic" evidence="1">
    <location>
        <begin position="3"/>
        <end position="96"/>
    </location>
</feature>
<dbReference type="PANTHER" id="PTHR31151">
    <property type="entry name" value="PROLINE-TRNA LIGASE (DUF1680)"/>
    <property type="match status" value="1"/>
</dbReference>